<evidence type="ECO:0000313" key="2">
    <source>
        <dbReference type="EMBL" id="TQL91035.1"/>
    </source>
</evidence>
<feature type="compositionally biased region" description="Gly residues" evidence="1">
    <location>
        <begin position="282"/>
        <end position="293"/>
    </location>
</feature>
<gene>
    <name evidence="2" type="ORF">FB559_8358</name>
</gene>
<feature type="region of interest" description="Disordered" evidence="1">
    <location>
        <begin position="264"/>
        <end position="322"/>
    </location>
</feature>
<evidence type="ECO:0000313" key="3">
    <source>
        <dbReference type="Proteomes" id="UP000316096"/>
    </source>
</evidence>
<protein>
    <submittedName>
        <fullName evidence="2">Uncharacterized protein</fullName>
    </submittedName>
</protein>
<feature type="region of interest" description="Disordered" evidence="1">
    <location>
        <begin position="191"/>
        <end position="237"/>
    </location>
</feature>
<dbReference type="EMBL" id="VFOZ01000002">
    <property type="protein sequence ID" value="TQL91035.1"/>
    <property type="molecule type" value="Genomic_DNA"/>
</dbReference>
<keyword evidence="3" id="KW-1185">Reference proteome</keyword>
<comment type="caution">
    <text evidence="2">The sequence shown here is derived from an EMBL/GenBank/DDBJ whole genome shotgun (WGS) entry which is preliminary data.</text>
</comment>
<organism evidence="2 3">
    <name type="scientific">Actinoallomurus bryophytorum</name>
    <dbReference type="NCBI Taxonomy" id="1490222"/>
    <lineage>
        <taxon>Bacteria</taxon>
        <taxon>Bacillati</taxon>
        <taxon>Actinomycetota</taxon>
        <taxon>Actinomycetes</taxon>
        <taxon>Streptosporangiales</taxon>
        <taxon>Thermomonosporaceae</taxon>
        <taxon>Actinoallomurus</taxon>
    </lineage>
</organism>
<accession>A0A543C1S8</accession>
<dbReference type="Proteomes" id="UP000316096">
    <property type="component" value="Unassembled WGS sequence"/>
</dbReference>
<evidence type="ECO:0000256" key="1">
    <source>
        <dbReference type="SAM" id="MobiDB-lite"/>
    </source>
</evidence>
<feature type="compositionally biased region" description="Low complexity" evidence="1">
    <location>
        <begin position="195"/>
        <end position="208"/>
    </location>
</feature>
<dbReference type="AlphaFoldDB" id="A0A543C1S8"/>
<reference evidence="2 3" key="1">
    <citation type="submission" date="2019-06" db="EMBL/GenBank/DDBJ databases">
        <title>Sequencing the genomes of 1000 actinobacteria strains.</title>
        <authorList>
            <person name="Klenk H.-P."/>
        </authorList>
    </citation>
    <scope>NUCLEOTIDE SEQUENCE [LARGE SCALE GENOMIC DNA]</scope>
    <source>
        <strain evidence="2 3">DSM 102200</strain>
    </source>
</reference>
<name>A0A543C1S8_9ACTN</name>
<proteinExistence type="predicted"/>
<sequence length="322" mass="33556">MSLVVGALRGVRAEGGREPRSPVRSIRRTLARVPTVSPGVSTLRASVRVATASLARSTRRTSARAPTARPRGSTHRRVLVGGAPRGFRAEARVGRPVATGEAKAEARASSARLRGSIPRTLARVATASLRGSTRRTVLVVGGVLRDVRVEGGGAPRSPMRSIRGTWTRVPMVSPGDGIHRPLVRVPTASPVRSIPRTSARAPTAPPRGSTHRRVLVGGAPRGFRAEARVRPPVAAGEAEAEARANSVSLRGSIPRTLARVATASLRGSTRRRMPVVSLVGGAPHGGRDGGGGDPPSPASGLPRGVHRARARYPRSPSSPPPV</sequence>